<evidence type="ECO:0000313" key="1">
    <source>
        <dbReference type="EnsemblPlants" id="PGSC0003DMT400027104"/>
    </source>
</evidence>
<reference evidence="1" key="2">
    <citation type="submission" date="2015-06" db="UniProtKB">
        <authorList>
            <consortium name="EnsemblPlants"/>
        </authorList>
    </citation>
    <scope>IDENTIFICATION</scope>
    <source>
        <strain evidence="1">DM1-3 516 R44</strain>
    </source>
</reference>
<organism evidence="1 2">
    <name type="scientific">Solanum tuberosum</name>
    <name type="common">Potato</name>
    <dbReference type="NCBI Taxonomy" id="4113"/>
    <lineage>
        <taxon>Eukaryota</taxon>
        <taxon>Viridiplantae</taxon>
        <taxon>Streptophyta</taxon>
        <taxon>Embryophyta</taxon>
        <taxon>Tracheophyta</taxon>
        <taxon>Spermatophyta</taxon>
        <taxon>Magnoliopsida</taxon>
        <taxon>eudicotyledons</taxon>
        <taxon>Gunneridae</taxon>
        <taxon>Pentapetalae</taxon>
        <taxon>asterids</taxon>
        <taxon>lamiids</taxon>
        <taxon>Solanales</taxon>
        <taxon>Solanaceae</taxon>
        <taxon>Solanoideae</taxon>
        <taxon>Solaneae</taxon>
        <taxon>Solanum</taxon>
    </lineage>
</organism>
<accession>M1AP69</accession>
<protein>
    <submittedName>
        <fullName evidence="1">Pentatricopeptide repeat-containing protein</fullName>
    </submittedName>
</protein>
<proteinExistence type="predicted"/>
<reference evidence="2" key="1">
    <citation type="journal article" date="2011" name="Nature">
        <title>Genome sequence and analysis of the tuber crop potato.</title>
        <authorList>
            <consortium name="The Potato Genome Sequencing Consortium"/>
        </authorList>
    </citation>
    <scope>NUCLEOTIDE SEQUENCE [LARGE SCALE GENOMIC DNA]</scope>
    <source>
        <strain evidence="2">cv. DM1-3 516 R44</strain>
    </source>
</reference>
<sequence>MNFNRCMMIQQVGWNIQSTIAKAYPKVGSTLPWITLCEKLVNLKPVSNLSIVCWKFPENGVLKLKTDGSYCSASGKSGMRGVLRGDRGNLILAFSSPSSCCSST</sequence>
<evidence type="ECO:0000313" key="2">
    <source>
        <dbReference type="Proteomes" id="UP000011115"/>
    </source>
</evidence>
<dbReference type="HOGENOM" id="CLU_2254920_0_0_1"/>
<dbReference type="Proteomes" id="UP000011115">
    <property type="component" value="Unassembled WGS sequence"/>
</dbReference>
<keyword evidence="2" id="KW-1185">Reference proteome</keyword>
<dbReference type="Gramene" id="PGSC0003DMT400027104">
    <property type="protein sequence ID" value="PGSC0003DMT400027104"/>
    <property type="gene ID" value="PGSC0003DMG402010456"/>
</dbReference>
<dbReference type="AlphaFoldDB" id="M1AP69"/>
<name>M1AP69_SOLTU</name>
<dbReference type="EnsemblPlants" id="PGSC0003DMT400027104">
    <property type="protein sequence ID" value="PGSC0003DMT400027104"/>
    <property type="gene ID" value="PGSC0003DMG402010456"/>
</dbReference>